<evidence type="ECO:0000313" key="1">
    <source>
        <dbReference type="EMBL" id="CAB4148266.1"/>
    </source>
</evidence>
<sequence length="50" mass="6017">MIKNILDLLMVRGHYGKHEVIEIAKGKNEIPKTWKKGYNQIKRLIKWQQK</sequence>
<gene>
    <name evidence="1" type="ORF">UFOVP520_40</name>
</gene>
<reference evidence="1" key="1">
    <citation type="submission" date="2020-04" db="EMBL/GenBank/DDBJ databases">
        <authorList>
            <person name="Chiriac C."/>
            <person name="Salcher M."/>
            <person name="Ghai R."/>
            <person name="Kavagutti S V."/>
        </authorList>
    </citation>
    <scope>NUCLEOTIDE SEQUENCE</scope>
</reference>
<name>A0A6J5MTC1_9CAUD</name>
<protein>
    <submittedName>
        <fullName evidence="1">Uncharacterized protein</fullName>
    </submittedName>
</protein>
<proteinExistence type="predicted"/>
<dbReference type="EMBL" id="LR796495">
    <property type="protein sequence ID" value="CAB4148266.1"/>
    <property type="molecule type" value="Genomic_DNA"/>
</dbReference>
<organism evidence="1">
    <name type="scientific">uncultured Caudovirales phage</name>
    <dbReference type="NCBI Taxonomy" id="2100421"/>
    <lineage>
        <taxon>Viruses</taxon>
        <taxon>Duplodnaviria</taxon>
        <taxon>Heunggongvirae</taxon>
        <taxon>Uroviricota</taxon>
        <taxon>Caudoviricetes</taxon>
        <taxon>Peduoviridae</taxon>
        <taxon>Maltschvirus</taxon>
        <taxon>Maltschvirus maltsch</taxon>
    </lineage>
</organism>
<accession>A0A6J5MTC1</accession>